<dbReference type="InterPro" id="IPR004675">
    <property type="entry name" value="AhpD_core"/>
</dbReference>
<name>A0A7X0ICC8_9ACTN</name>
<keyword evidence="2" id="KW-0560">Oxidoreductase</keyword>
<keyword evidence="2" id="KW-0575">Peroxidase</keyword>
<proteinExistence type="predicted"/>
<feature type="domain" description="Carboxymuconolactone decarboxylase-like" evidence="1">
    <location>
        <begin position="60"/>
        <end position="106"/>
    </location>
</feature>
<gene>
    <name evidence="2" type="ORF">BJ992_002050</name>
</gene>
<dbReference type="Proteomes" id="UP000555564">
    <property type="component" value="Unassembled WGS sequence"/>
</dbReference>
<dbReference type="Gene3D" id="1.20.1290.10">
    <property type="entry name" value="AhpD-like"/>
    <property type="match status" value="1"/>
</dbReference>
<dbReference type="InterPro" id="IPR029032">
    <property type="entry name" value="AhpD-like"/>
</dbReference>
<dbReference type="Pfam" id="PF02627">
    <property type="entry name" value="CMD"/>
    <property type="match status" value="1"/>
</dbReference>
<dbReference type="RefSeq" id="WP_184979823.1">
    <property type="nucleotide sequence ID" value="NZ_BAAALO010000027.1"/>
</dbReference>
<dbReference type="EMBL" id="JACHIU010000001">
    <property type="protein sequence ID" value="MBB6472619.1"/>
    <property type="molecule type" value="Genomic_DNA"/>
</dbReference>
<comment type="caution">
    <text evidence="2">The sequence shown here is derived from an EMBL/GenBank/DDBJ whole genome shotgun (WGS) entry which is preliminary data.</text>
</comment>
<dbReference type="NCBIfam" id="TIGR00778">
    <property type="entry name" value="ahpD_dom"/>
    <property type="match status" value="1"/>
</dbReference>
<keyword evidence="3" id="KW-1185">Reference proteome</keyword>
<organism evidence="2 3">
    <name type="scientific">Sphaerisporangium rubeum</name>
    <dbReference type="NCBI Taxonomy" id="321317"/>
    <lineage>
        <taxon>Bacteria</taxon>
        <taxon>Bacillati</taxon>
        <taxon>Actinomycetota</taxon>
        <taxon>Actinomycetes</taxon>
        <taxon>Streptosporangiales</taxon>
        <taxon>Streptosporangiaceae</taxon>
        <taxon>Sphaerisporangium</taxon>
    </lineage>
</organism>
<reference evidence="2 3" key="1">
    <citation type="submission" date="2020-08" db="EMBL/GenBank/DDBJ databases">
        <title>Sequencing the genomes of 1000 actinobacteria strains.</title>
        <authorList>
            <person name="Klenk H.-P."/>
        </authorList>
    </citation>
    <scope>NUCLEOTIDE SEQUENCE [LARGE SCALE GENOMIC DNA]</scope>
    <source>
        <strain evidence="2 3">DSM 44936</strain>
    </source>
</reference>
<dbReference type="InterPro" id="IPR003779">
    <property type="entry name" value="CMD-like"/>
</dbReference>
<protein>
    <submittedName>
        <fullName evidence="2">AhpD family alkylhydroperoxidase</fullName>
    </submittedName>
</protein>
<dbReference type="GO" id="GO:0051920">
    <property type="term" value="F:peroxiredoxin activity"/>
    <property type="evidence" value="ECO:0007669"/>
    <property type="project" value="InterPro"/>
</dbReference>
<evidence type="ECO:0000259" key="1">
    <source>
        <dbReference type="Pfam" id="PF02627"/>
    </source>
</evidence>
<evidence type="ECO:0000313" key="2">
    <source>
        <dbReference type="EMBL" id="MBB6472619.1"/>
    </source>
</evidence>
<evidence type="ECO:0000313" key="3">
    <source>
        <dbReference type="Proteomes" id="UP000555564"/>
    </source>
</evidence>
<dbReference type="AlphaFoldDB" id="A0A7X0ICC8"/>
<dbReference type="SUPFAM" id="SSF69118">
    <property type="entry name" value="AhpD-like"/>
    <property type="match status" value="2"/>
</dbReference>
<accession>A0A7X0ICC8</accession>
<sequence>MGTVLTRLTLPGTMTQVRHVTPVHPRAADAAVREVYAQISRDFGMLAPPLLLHSPAPAVLAAAWVVLRESLLANGRASRAAKEVVATVVSEANTCPYCVDVHQATLTGLGHAGDPELSPVAEWARGLGTRDGAARHADFSKEELSELTGVAVTFHYLNRMVNVFLGDSLLPPQVPAGARGGMLRMFGRVMRPMARRGAVPGESLGLLPAAMPAADLAFAAGSPHVAGAFTRAAHAVEEAGYRSVPEEVRAMVSTALATWDGTPPGLGRTWADGPVSDLPAAHRAAGRLALLTAMASYQVDDTVVAAFRDVTPGDRELVELTSWSAMAAARTAGAWTRPVHAEIRPA</sequence>